<feature type="compositionally biased region" description="Basic and acidic residues" evidence="1">
    <location>
        <begin position="34"/>
        <end position="43"/>
    </location>
</feature>
<proteinExistence type="predicted"/>
<reference evidence="3" key="1">
    <citation type="submission" date="2017-04" db="EMBL/GenBank/DDBJ databases">
        <authorList>
            <person name="Varghese N."/>
            <person name="Submissions S."/>
        </authorList>
    </citation>
    <scope>NUCLEOTIDE SEQUENCE [LARGE SCALE GENOMIC DNA]</scope>
    <source>
        <strain evidence="3">NIO-1021</strain>
    </source>
</reference>
<dbReference type="Proteomes" id="UP000192929">
    <property type="component" value="Unassembled WGS sequence"/>
</dbReference>
<organism evidence="2 3">
    <name type="scientific">Kocuria marina subsp. indica</name>
    <dbReference type="NCBI Taxonomy" id="1049583"/>
    <lineage>
        <taxon>Bacteria</taxon>
        <taxon>Bacillati</taxon>
        <taxon>Actinomycetota</taxon>
        <taxon>Actinomycetes</taxon>
        <taxon>Micrococcales</taxon>
        <taxon>Micrococcaceae</taxon>
        <taxon>Kocuria</taxon>
    </lineage>
</organism>
<evidence type="ECO:0000313" key="2">
    <source>
        <dbReference type="EMBL" id="SMF24716.1"/>
    </source>
</evidence>
<gene>
    <name evidence="2" type="ORF">SAMN06296028_11827</name>
</gene>
<dbReference type="EMBL" id="FXAC01000018">
    <property type="protein sequence ID" value="SMF24716.1"/>
    <property type="molecule type" value="Genomic_DNA"/>
</dbReference>
<accession>A0A1X7DZT6</accession>
<dbReference type="AlphaFoldDB" id="A0A1X7DZT6"/>
<evidence type="ECO:0000256" key="1">
    <source>
        <dbReference type="SAM" id="MobiDB-lite"/>
    </source>
</evidence>
<feature type="region of interest" description="Disordered" evidence="1">
    <location>
        <begin position="1"/>
        <end position="61"/>
    </location>
</feature>
<evidence type="ECO:0000313" key="3">
    <source>
        <dbReference type="Proteomes" id="UP000192929"/>
    </source>
</evidence>
<keyword evidence="3" id="KW-1185">Reference proteome</keyword>
<protein>
    <submittedName>
        <fullName evidence="2">Uncharacterized protein</fullName>
    </submittedName>
</protein>
<name>A0A1X7DZT6_9MICC</name>
<sequence length="61" mass="6866">MPLKHAVRKEGTRKTSAMAAKDRNRLGSTSESGLDQKLRERGQRAATRAPKPQPQRWAEHS</sequence>